<dbReference type="RefSeq" id="WP_076117159.1">
    <property type="nucleotide sequence ID" value="NZ_MPTC01000002.1"/>
</dbReference>
<evidence type="ECO:0000313" key="3">
    <source>
        <dbReference type="Proteomes" id="UP000187439"/>
    </source>
</evidence>
<evidence type="ECO:0000313" key="2">
    <source>
        <dbReference type="EMBL" id="OMD43471.1"/>
    </source>
</evidence>
<organism evidence="2 3">
    <name type="scientific">Paenibacillus odorifer</name>
    <dbReference type="NCBI Taxonomy" id="189426"/>
    <lineage>
        <taxon>Bacteria</taxon>
        <taxon>Bacillati</taxon>
        <taxon>Bacillota</taxon>
        <taxon>Bacilli</taxon>
        <taxon>Bacillales</taxon>
        <taxon>Paenibacillaceae</taxon>
        <taxon>Paenibacillus</taxon>
    </lineage>
</organism>
<feature type="transmembrane region" description="Helical" evidence="1">
    <location>
        <begin position="111"/>
        <end position="130"/>
    </location>
</feature>
<proteinExistence type="predicted"/>
<dbReference type="AlphaFoldDB" id="A0A1R0Y806"/>
<name>A0A1R0Y806_9BACL</name>
<reference evidence="2 3" key="1">
    <citation type="submission" date="2016-10" db="EMBL/GenBank/DDBJ databases">
        <title>Paenibacillus species isolates.</title>
        <authorList>
            <person name="Beno S.M."/>
        </authorList>
    </citation>
    <scope>NUCLEOTIDE SEQUENCE [LARGE SCALE GENOMIC DNA]</scope>
    <source>
        <strain evidence="2 3">FSL H7-0710</strain>
    </source>
</reference>
<sequence>MSALSDYIVNHFSGIIQDIVFAFVGVFLGLLFTPKNSDPHIHNGTRINQVLQIITQNMNTTHNHYPSNYNLNLSKSSSKSNDDETPLGIYFFVALIAAFFFYKYHVVLMNYTISFIVMGLASTVTVAIKLYLDNQYDNLNKYWTAISFLIVIVDLVTLKFMSGQLSGLPEINSISEFISAVGMQGILEFSYYALGFVFIQFPNLLLLNLLIHMFAVNQFLARGGRVSAFFVRKTRRFVSTPAGLITITALVCAVSLLLSSGVLFNWVSKGIEYNTATFEQIIETKQ</sequence>
<comment type="caution">
    <text evidence="2">The sequence shown here is derived from an EMBL/GenBank/DDBJ whole genome shotgun (WGS) entry which is preliminary data.</text>
</comment>
<feature type="transmembrane region" description="Helical" evidence="1">
    <location>
        <begin position="191"/>
        <end position="216"/>
    </location>
</feature>
<feature type="transmembrane region" description="Helical" evidence="1">
    <location>
        <begin position="142"/>
        <end position="161"/>
    </location>
</feature>
<feature type="transmembrane region" description="Helical" evidence="1">
    <location>
        <begin position="12"/>
        <end position="32"/>
    </location>
</feature>
<dbReference type="OrthoDB" id="2628420at2"/>
<evidence type="ECO:0000256" key="1">
    <source>
        <dbReference type="SAM" id="Phobius"/>
    </source>
</evidence>
<dbReference type="Proteomes" id="UP000187439">
    <property type="component" value="Unassembled WGS sequence"/>
</dbReference>
<gene>
    <name evidence="2" type="ORF">BSK52_03415</name>
</gene>
<dbReference type="EMBL" id="MPTC01000002">
    <property type="protein sequence ID" value="OMD43471.1"/>
    <property type="molecule type" value="Genomic_DNA"/>
</dbReference>
<feature type="transmembrane region" description="Helical" evidence="1">
    <location>
        <begin position="87"/>
        <end position="105"/>
    </location>
</feature>
<accession>A0A1R0Y806</accession>
<protein>
    <submittedName>
        <fullName evidence="2">Uncharacterized protein</fullName>
    </submittedName>
</protein>
<keyword evidence="1" id="KW-1133">Transmembrane helix</keyword>
<keyword evidence="1" id="KW-0812">Transmembrane</keyword>
<feature type="transmembrane region" description="Helical" evidence="1">
    <location>
        <begin position="237"/>
        <end position="258"/>
    </location>
</feature>
<keyword evidence="1" id="KW-0472">Membrane</keyword>